<evidence type="ECO:0008006" key="4">
    <source>
        <dbReference type="Google" id="ProtNLM"/>
    </source>
</evidence>
<evidence type="ECO:0000313" key="2">
    <source>
        <dbReference type="EMBL" id="GGC96606.1"/>
    </source>
</evidence>
<dbReference type="InterPro" id="IPR012434">
    <property type="entry name" value="DUF1631"/>
</dbReference>
<dbReference type="Proteomes" id="UP000637423">
    <property type="component" value="Unassembled WGS sequence"/>
</dbReference>
<name>A0A916XRN4_9BURK</name>
<feature type="region of interest" description="Disordered" evidence="1">
    <location>
        <begin position="354"/>
        <end position="383"/>
    </location>
</feature>
<sequence>MDSNTLLATTRTEFLRTFVDAVNTSIPYSVEALYKKADQSHSSIEQGWMLTARSVLRVRQEHLVQQMRKEMENLLNRSFQTTYNNFRPTVAFQSDTLSLVESSAMEDELRINQITQNFRNEAEEQLRDLNIRVALLFDQDTIKERENPFRPYLFSRCITTSVETLEQSEALNTILVTQLAESLAPHVAEIYNSVNSQLAKHGIAAQLQLKIKKSPTQSGLPPGYMPEDILADDAGDGAAAAMPGGRGMAGGFAGGGSGGSGGGGNGQGGSGGAYPADMGSGQYEIGGRQYDIESRVLSSDTPKGRVEQLLDSVRMMAGGIANAMPGRSNQQQFADTMPGQAMPGAPNIYGGSAGMPGAPGMQAGGGMPGGAQDASAGAEAGAARPGWLGSGQVIGDVLRNFFSGGGSSWQSKVASQMAAGSSGAADGGAPFPNSQMRYDGGLNVPTIQRVDSPLTASVRSLQSSQTPATEQMLDQHGEVRNLILERRSQLNNEAKGVDEQMTIDIVAMLFEFILRDGQVPAEVRAQLGRLQFLVLKMALRDPSLLKQKGHPVRLLINRIGSISLGLKQLDPDGTHVTAEIVRIVATLLDDETEDSLAFAQALDELDAFIAQELRARNNNVERTVQAVEQAQNRTLRFAHTTAQMAQALADLTIDPYLKHFLQDDWVHAIEHADRSDAKRARRYRLLVADLLWSIVPKLKDEDRSQLFALLPIILNTLREGLSLIGWDSARQQTLLNWLVDAHTSALRAGHGAQSSPPLPVIHEHFSKFIDNPETVSAADVKGDVAENRQFLDDAFKEMNVEVHLIDRMLEGDQELAAAVPGTSEPATEEAETAQATVMERLQSGVSLEINLGGKPSQGRLSWIDPKLSSLVLTLDGQTAPSMVSVNMFRRLIDHGRVRFLETEPLFERAVQSLLLSADHVTHAAH</sequence>
<reference evidence="2" key="2">
    <citation type="submission" date="2020-09" db="EMBL/GenBank/DDBJ databases">
        <authorList>
            <person name="Sun Q."/>
            <person name="Zhou Y."/>
        </authorList>
    </citation>
    <scope>NUCLEOTIDE SEQUENCE</scope>
    <source>
        <strain evidence="2">CGMCC 1.10998</strain>
    </source>
</reference>
<reference evidence="2" key="1">
    <citation type="journal article" date="2014" name="Int. J. Syst. Evol. Microbiol.">
        <title>Complete genome sequence of Corynebacterium casei LMG S-19264T (=DSM 44701T), isolated from a smear-ripened cheese.</title>
        <authorList>
            <consortium name="US DOE Joint Genome Institute (JGI-PGF)"/>
            <person name="Walter F."/>
            <person name="Albersmeier A."/>
            <person name="Kalinowski J."/>
            <person name="Ruckert C."/>
        </authorList>
    </citation>
    <scope>NUCLEOTIDE SEQUENCE</scope>
    <source>
        <strain evidence="2">CGMCC 1.10998</strain>
    </source>
</reference>
<protein>
    <recommendedName>
        <fullName evidence="4">DUF1631 family protein</fullName>
    </recommendedName>
</protein>
<proteinExistence type="predicted"/>
<dbReference type="RefSeq" id="WP_188568858.1">
    <property type="nucleotide sequence ID" value="NZ_BMED01000006.1"/>
</dbReference>
<comment type="caution">
    <text evidence="2">The sequence shown here is derived from an EMBL/GenBank/DDBJ whole genome shotgun (WGS) entry which is preliminary data.</text>
</comment>
<feature type="compositionally biased region" description="Gly residues" evidence="1">
    <location>
        <begin position="260"/>
        <end position="272"/>
    </location>
</feature>
<gene>
    <name evidence="2" type="ORF">GCM10011396_50060</name>
</gene>
<feature type="region of interest" description="Disordered" evidence="1">
    <location>
        <begin position="216"/>
        <end position="237"/>
    </location>
</feature>
<accession>A0A916XRN4</accession>
<evidence type="ECO:0000256" key="1">
    <source>
        <dbReference type="SAM" id="MobiDB-lite"/>
    </source>
</evidence>
<feature type="region of interest" description="Disordered" evidence="1">
    <location>
        <begin position="260"/>
        <end position="280"/>
    </location>
</feature>
<evidence type="ECO:0000313" key="3">
    <source>
        <dbReference type="Proteomes" id="UP000637423"/>
    </source>
</evidence>
<dbReference type="EMBL" id="BMED01000006">
    <property type="protein sequence ID" value="GGC96606.1"/>
    <property type="molecule type" value="Genomic_DNA"/>
</dbReference>
<feature type="compositionally biased region" description="Low complexity" evidence="1">
    <location>
        <begin position="370"/>
        <end position="383"/>
    </location>
</feature>
<organism evidence="2 3">
    <name type="scientific">Undibacterium terreum</name>
    <dbReference type="NCBI Taxonomy" id="1224302"/>
    <lineage>
        <taxon>Bacteria</taxon>
        <taxon>Pseudomonadati</taxon>
        <taxon>Pseudomonadota</taxon>
        <taxon>Betaproteobacteria</taxon>
        <taxon>Burkholderiales</taxon>
        <taxon>Oxalobacteraceae</taxon>
        <taxon>Undibacterium</taxon>
    </lineage>
</organism>
<dbReference type="AlphaFoldDB" id="A0A916XRN4"/>
<keyword evidence="3" id="KW-1185">Reference proteome</keyword>
<dbReference type="Pfam" id="PF07793">
    <property type="entry name" value="DUF1631"/>
    <property type="match status" value="1"/>
</dbReference>